<keyword evidence="4" id="KW-0378">Hydrolase</keyword>
<feature type="domain" description="Phosphatidic acid phosphatase type 2/haloperoxidase" evidence="9">
    <location>
        <begin position="71"/>
        <end position="177"/>
    </location>
</feature>
<gene>
    <name evidence="10" type="ORF">E6W39_19235</name>
</gene>
<evidence type="ECO:0000256" key="5">
    <source>
        <dbReference type="ARBA" id="ARBA00022989"/>
    </source>
</evidence>
<evidence type="ECO:0000256" key="2">
    <source>
        <dbReference type="ARBA" id="ARBA00022475"/>
    </source>
</evidence>
<evidence type="ECO:0000313" key="11">
    <source>
        <dbReference type="Proteomes" id="UP000319103"/>
    </source>
</evidence>
<dbReference type="GO" id="GO:0005886">
    <property type="term" value="C:plasma membrane"/>
    <property type="evidence" value="ECO:0007669"/>
    <property type="project" value="UniProtKB-SubCell"/>
</dbReference>
<feature type="region of interest" description="Disordered" evidence="7">
    <location>
        <begin position="267"/>
        <end position="288"/>
    </location>
</feature>
<organism evidence="10 11">
    <name type="scientific">Kitasatospora acidiphila</name>
    <dbReference type="NCBI Taxonomy" id="2567942"/>
    <lineage>
        <taxon>Bacteria</taxon>
        <taxon>Bacillati</taxon>
        <taxon>Actinomycetota</taxon>
        <taxon>Actinomycetes</taxon>
        <taxon>Kitasatosporales</taxon>
        <taxon>Streptomycetaceae</taxon>
        <taxon>Kitasatospora</taxon>
    </lineage>
</organism>
<feature type="transmembrane region" description="Helical" evidence="8">
    <location>
        <begin position="109"/>
        <end position="131"/>
    </location>
</feature>
<dbReference type="Proteomes" id="UP000319103">
    <property type="component" value="Unassembled WGS sequence"/>
</dbReference>
<evidence type="ECO:0000256" key="4">
    <source>
        <dbReference type="ARBA" id="ARBA00022801"/>
    </source>
</evidence>
<feature type="transmembrane region" description="Helical" evidence="8">
    <location>
        <begin position="166"/>
        <end position="187"/>
    </location>
</feature>
<comment type="caution">
    <text evidence="10">The sequence shown here is derived from an EMBL/GenBank/DDBJ whole genome shotgun (WGS) entry which is preliminary data.</text>
</comment>
<evidence type="ECO:0000256" key="6">
    <source>
        <dbReference type="ARBA" id="ARBA00023136"/>
    </source>
</evidence>
<evidence type="ECO:0000256" key="7">
    <source>
        <dbReference type="SAM" id="MobiDB-lite"/>
    </source>
</evidence>
<accession>A0A540WEI0</accession>
<keyword evidence="5 8" id="KW-1133">Transmembrane helix</keyword>
<proteinExistence type="predicted"/>
<evidence type="ECO:0000256" key="1">
    <source>
        <dbReference type="ARBA" id="ARBA00004651"/>
    </source>
</evidence>
<keyword evidence="3 8" id="KW-0812">Transmembrane</keyword>
<dbReference type="OrthoDB" id="5289372at2"/>
<protein>
    <submittedName>
        <fullName evidence="10">Phosphatase PAP2 family protein</fullName>
    </submittedName>
</protein>
<feature type="transmembrane region" description="Helical" evidence="8">
    <location>
        <begin position="67"/>
        <end position="89"/>
    </location>
</feature>
<dbReference type="Gene3D" id="1.20.144.10">
    <property type="entry name" value="Phosphatidic acid phosphatase type 2/haloperoxidase"/>
    <property type="match status" value="1"/>
</dbReference>
<name>A0A540WEI0_9ACTN</name>
<feature type="transmembrane region" description="Helical" evidence="8">
    <location>
        <begin position="136"/>
        <end position="154"/>
    </location>
</feature>
<dbReference type="SUPFAM" id="SSF48317">
    <property type="entry name" value="Acid phosphatase/Vanadium-dependent haloperoxidase"/>
    <property type="match status" value="1"/>
</dbReference>
<feature type="transmembrane region" description="Helical" evidence="8">
    <location>
        <begin position="38"/>
        <end position="55"/>
    </location>
</feature>
<keyword evidence="11" id="KW-1185">Reference proteome</keyword>
<dbReference type="EMBL" id="VIGB01000003">
    <property type="protein sequence ID" value="TQF07443.1"/>
    <property type="molecule type" value="Genomic_DNA"/>
</dbReference>
<feature type="compositionally biased region" description="Pro residues" evidence="7">
    <location>
        <begin position="233"/>
        <end position="242"/>
    </location>
</feature>
<sequence>MADPGDGNPDLELLYTVNGLAKSAPHWLDSLVSWVGEYGILLGLLTLIAIGWLTARRRPDAPVAVAGMLWVPLSVALAELANLPISAIVDRPRPFVSHPDLDVLIAGKAGTHSFVSDHSTMAMGVAVALFLVNRRLGAIAGVLALLQGFCRLYMGVHYPTDVLGGYALAVAVVLLLAPLANVVLVPLCHAVARSAAAPLVTAGPAGAGAGPGPGPGPVTADGGAAAARQAPNCHPPPSPTWLPEPASVPLGPSARLQALQVLRDVPPGLVPGAAGRGEPAAVADREGE</sequence>
<feature type="region of interest" description="Disordered" evidence="7">
    <location>
        <begin position="207"/>
        <end position="249"/>
    </location>
</feature>
<evidence type="ECO:0000256" key="8">
    <source>
        <dbReference type="SAM" id="Phobius"/>
    </source>
</evidence>
<keyword evidence="2" id="KW-1003">Cell membrane</keyword>
<reference evidence="10 11" key="1">
    <citation type="submission" date="2019-06" db="EMBL/GenBank/DDBJ databases">
        <title>Description of Kitasatospora acidophila sp. nov. isolated from pine grove soil, and reclassification of Streptomyces novaecaesareae to Kitasatospora novaeceasareae comb. nov.</title>
        <authorList>
            <person name="Kim M.J."/>
        </authorList>
    </citation>
    <scope>NUCLEOTIDE SEQUENCE [LARGE SCALE GENOMIC DNA]</scope>
    <source>
        <strain evidence="10 11">MMS16-CNU292</strain>
    </source>
</reference>
<dbReference type="PANTHER" id="PTHR14969">
    <property type="entry name" value="SPHINGOSINE-1-PHOSPHATE PHOSPHOHYDROLASE"/>
    <property type="match status" value="1"/>
</dbReference>
<dbReference type="PANTHER" id="PTHR14969:SF62">
    <property type="entry name" value="DECAPRENYLPHOSPHORYL-5-PHOSPHORIBOSE PHOSPHATASE RV3807C-RELATED"/>
    <property type="match status" value="1"/>
</dbReference>
<dbReference type="SMART" id="SM00014">
    <property type="entry name" value="acidPPc"/>
    <property type="match status" value="1"/>
</dbReference>
<keyword evidence="6 8" id="KW-0472">Membrane</keyword>
<dbReference type="InterPro" id="IPR036938">
    <property type="entry name" value="PAP2/HPO_sf"/>
</dbReference>
<comment type="subcellular location">
    <subcellularLocation>
        <location evidence="1">Cell membrane</location>
        <topology evidence="1">Multi-pass membrane protein</topology>
    </subcellularLocation>
</comment>
<dbReference type="InterPro" id="IPR000326">
    <property type="entry name" value="PAP2/HPO"/>
</dbReference>
<evidence type="ECO:0000256" key="3">
    <source>
        <dbReference type="ARBA" id="ARBA00022692"/>
    </source>
</evidence>
<dbReference type="GO" id="GO:0016787">
    <property type="term" value="F:hydrolase activity"/>
    <property type="evidence" value="ECO:0007669"/>
    <property type="project" value="UniProtKB-KW"/>
</dbReference>
<evidence type="ECO:0000313" key="10">
    <source>
        <dbReference type="EMBL" id="TQF07443.1"/>
    </source>
</evidence>
<dbReference type="AlphaFoldDB" id="A0A540WEI0"/>
<feature type="compositionally biased region" description="Low complexity" evidence="7">
    <location>
        <begin position="217"/>
        <end position="227"/>
    </location>
</feature>
<dbReference type="Pfam" id="PF01569">
    <property type="entry name" value="PAP2"/>
    <property type="match status" value="1"/>
</dbReference>
<evidence type="ECO:0000259" key="9">
    <source>
        <dbReference type="SMART" id="SM00014"/>
    </source>
</evidence>